<keyword evidence="4" id="KW-0378">Hydrolase</keyword>
<dbReference type="STRING" id="1805146.AUJ27_02125"/>
<dbReference type="EMBL" id="MNUU01000039">
    <property type="protein sequence ID" value="OIO07615.1"/>
    <property type="molecule type" value="Genomic_DNA"/>
</dbReference>
<feature type="coiled-coil region" evidence="6">
    <location>
        <begin position="40"/>
        <end position="74"/>
    </location>
</feature>
<dbReference type="Gene3D" id="1.10.287.1040">
    <property type="entry name" value="Exonuclease VII, small subunit"/>
    <property type="match status" value="1"/>
</dbReference>
<dbReference type="GO" id="GO:0006308">
    <property type="term" value="P:DNA catabolic process"/>
    <property type="evidence" value="ECO:0007669"/>
    <property type="project" value="InterPro"/>
</dbReference>
<dbReference type="GO" id="GO:0008855">
    <property type="term" value="F:exodeoxyribonuclease VII activity"/>
    <property type="evidence" value="ECO:0007669"/>
    <property type="project" value="InterPro"/>
</dbReference>
<keyword evidence="3" id="KW-0540">Nuclease</keyword>
<dbReference type="Proteomes" id="UP000183192">
    <property type="component" value="Unassembled WGS sequence"/>
</dbReference>
<protein>
    <submittedName>
        <fullName evidence="7">Uncharacterized protein</fullName>
    </submittedName>
</protein>
<name>A0A1J4TBM4_9BACT</name>
<dbReference type="GO" id="GO:0009318">
    <property type="term" value="C:exodeoxyribonuclease VII complex"/>
    <property type="evidence" value="ECO:0007669"/>
    <property type="project" value="InterPro"/>
</dbReference>
<dbReference type="AlphaFoldDB" id="A0A1J4TBM4"/>
<evidence type="ECO:0000256" key="5">
    <source>
        <dbReference type="ARBA" id="ARBA00022839"/>
    </source>
</evidence>
<evidence type="ECO:0000313" key="7">
    <source>
        <dbReference type="EMBL" id="OIO07615.1"/>
    </source>
</evidence>
<evidence type="ECO:0000256" key="4">
    <source>
        <dbReference type="ARBA" id="ARBA00022801"/>
    </source>
</evidence>
<evidence type="ECO:0000256" key="2">
    <source>
        <dbReference type="ARBA" id="ARBA00022490"/>
    </source>
</evidence>
<accession>A0A1J4TBM4</accession>
<organism evidence="7 8">
    <name type="scientific">Candidatus Falkowbacteria bacterium CG1_02_37_44</name>
    <dbReference type="NCBI Taxonomy" id="1805146"/>
    <lineage>
        <taxon>Bacteria</taxon>
        <taxon>Candidatus Falkowiibacteriota</taxon>
    </lineage>
</organism>
<sequence>MPKEKPDIKNLSDNLKKLSEITEWFEGQEDIDVEEGLKKVKEAVGLIKASKERLRAVENEFEEIKKEVDIEEDDECPDRGE</sequence>
<keyword evidence="5" id="KW-0269">Exonuclease</keyword>
<comment type="similarity">
    <text evidence="1">Belongs to the XseB family.</text>
</comment>
<proteinExistence type="inferred from homology"/>
<evidence type="ECO:0000256" key="6">
    <source>
        <dbReference type="SAM" id="Coils"/>
    </source>
</evidence>
<evidence type="ECO:0000313" key="8">
    <source>
        <dbReference type="Proteomes" id="UP000183192"/>
    </source>
</evidence>
<keyword evidence="2" id="KW-0963">Cytoplasm</keyword>
<keyword evidence="6" id="KW-0175">Coiled coil</keyword>
<dbReference type="InterPro" id="IPR037004">
    <property type="entry name" value="Exonuc_VII_ssu_sf"/>
</dbReference>
<evidence type="ECO:0000256" key="1">
    <source>
        <dbReference type="ARBA" id="ARBA00009998"/>
    </source>
</evidence>
<dbReference type="Pfam" id="PF02609">
    <property type="entry name" value="Exonuc_VII_S"/>
    <property type="match status" value="1"/>
</dbReference>
<gene>
    <name evidence="7" type="ORF">AUJ27_02125</name>
</gene>
<evidence type="ECO:0000256" key="3">
    <source>
        <dbReference type="ARBA" id="ARBA00022722"/>
    </source>
</evidence>
<dbReference type="SUPFAM" id="SSF116842">
    <property type="entry name" value="XseB-like"/>
    <property type="match status" value="1"/>
</dbReference>
<dbReference type="InterPro" id="IPR003761">
    <property type="entry name" value="Exonuc_VII_S"/>
</dbReference>
<reference evidence="7 8" key="1">
    <citation type="journal article" date="2016" name="Environ. Microbiol.">
        <title>Genomic resolution of a cold subsurface aquifer community provides metabolic insights for novel microbes adapted to high CO concentrations.</title>
        <authorList>
            <person name="Probst A.J."/>
            <person name="Castelle C.J."/>
            <person name="Singh A."/>
            <person name="Brown C.T."/>
            <person name="Anantharaman K."/>
            <person name="Sharon I."/>
            <person name="Hug L.A."/>
            <person name="Burstein D."/>
            <person name="Emerson J.B."/>
            <person name="Thomas B.C."/>
            <person name="Banfield J.F."/>
        </authorList>
    </citation>
    <scope>NUCLEOTIDE SEQUENCE [LARGE SCALE GENOMIC DNA]</scope>
    <source>
        <strain evidence="7">CG1_02_37_44</strain>
    </source>
</reference>
<comment type="caution">
    <text evidence="7">The sequence shown here is derived from an EMBL/GenBank/DDBJ whole genome shotgun (WGS) entry which is preliminary data.</text>
</comment>